<accession>A0AAV7W4U8</accession>
<gene>
    <name evidence="2" type="ORF">NDU88_003484</name>
</gene>
<name>A0AAV7W4U8_PLEWA</name>
<keyword evidence="1" id="KW-0175">Coiled coil</keyword>
<dbReference type="Gene3D" id="3.30.250.20">
    <property type="entry name" value="L1 transposable element, C-terminal domain"/>
    <property type="match status" value="1"/>
</dbReference>
<feature type="coiled-coil region" evidence="1">
    <location>
        <begin position="12"/>
        <end position="64"/>
    </location>
</feature>
<dbReference type="PANTHER" id="PTHR11505">
    <property type="entry name" value="L1 TRANSPOSABLE ELEMENT-RELATED"/>
    <property type="match status" value="1"/>
</dbReference>
<reference evidence="2" key="1">
    <citation type="journal article" date="2022" name="bioRxiv">
        <title>Sequencing and chromosome-scale assembly of the giantPleurodeles waltlgenome.</title>
        <authorList>
            <person name="Brown T."/>
            <person name="Elewa A."/>
            <person name="Iarovenko S."/>
            <person name="Subramanian E."/>
            <person name="Araus A.J."/>
            <person name="Petzold A."/>
            <person name="Susuki M."/>
            <person name="Suzuki K.-i.T."/>
            <person name="Hayashi T."/>
            <person name="Toyoda A."/>
            <person name="Oliveira C."/>
            <person name="Osipova E."/>
            <person name="Leigh N.D."/>
            <person name="Simon A."/>
            <person name="Yun M.H."/>
        </authorList>
    </citation>
    <scope>NUCLEOTIDE SEQUENCE</scope>
    <source>
        <strain evidence="2">20211129_DDA</strain>
        <tissue evidence="2">Liver</tissue>
    </source>
</reference>
<dbReference type="InterPro" id="IPR042566">
    <property type="entry name" value="L1_C"/>
</dbReference>
<dbReference type="Proteomes" id="UP001066276">
    <property type="component" value="Chromosome 1_2"/>
</dbReference>
<keyword evidence="3" id="KW-1185">Reference proteome</keyword>
<organism evidence="2 3">
    <name type="scientific">Pleurodeles waltl</name>
    <name type="common">Iberian ribbed newt</name>
    <dbReference type="NCBI Taxonomy" id="8319"/>
    <lineage>
        <taxon>Eukaryota</taxon>
        <taxon>Metazoa</taxon>
        <taxon>Chordata</taxon>
        <taxon>Craniata</taxon>
        <taxon>Vertebrata</taxon>
        <taxon>Euteleostomi</taxon>
        <taxon>Amphibia</taxon>
        <taxon>Batrachia</taxon>
        <taxon>Caudata</taxon>
        <taxon>Salamandroidea</taxon>
        <taxon>Salamandridae</taxon>
        <taxon>Pleurodelinae</taxon>
        <taxon>Pleurodeles</taxon>
    </lineage>
</organism>
<sequence>METLFLTLCDDIAALKQKVARHNKDIHRKLNDMGQRVDTLEQGNNAREEELEACQRQTLELQDQNADLTYHLEDRENRSCRANICIKEVPLQADSGKLEDYILRLFHHIVLALPDKEIILDHMQTVGCPYGTPGPPQDILTRLHSYQQKEFIMATIPDQGPVTFEGTKVWVYQDLSFITLQRRRALNPATTFLRDKGVKYKWGHSFRLMFAWQRETHAVSTLGKATLILGLEQEGPSSPMPQH</sequence>
<evidence type="ECO:0000313" key="2">
    <source>
        <dbReference type="EMBL" id="KAJ1208094.1"/>
    </source>
</evidence>
<comment type="caution">
    <text evidence="2">The sequence shown here is derived from an EMBL/GenBank/DDBJ whole genome shotgun (WGS) entry which is preliminary data.</text>
</comment>
<evidence type="ECO:0000256" key="1">
    <source>
        <dbReference type="SAM" id="Coils"/>
    </source>
</evidence>
<protein>
    <submittedName>
        <fullName evidence="2">Uncharacterized protein</fullName>
    </submittedName>
</protein>
<dbReference type="AlphaFoldDB" id="A0AAV7W4U8"/>
<evidence type="ECO:0000313" key="3">
    <source>
        <dbReference type="Proteomes" id="UP001066276"/>
    </source>
</evidence>
<dbReference type="EMBL" id="JANPWB010000002">
    <property type="protein sequence ID" value="KAJ1208094.1"/>
    <property type="molecule type" value="Genomic_DNA"/>
</dbReference>
<dbReference type="InterPro" id="IPR004244">
    <property type="entry name" value="Transposase_22"/>
</dbReference>
<proteinExistence type="predicted"/>